<sequence length="121" mass="14311">MDLFTEKEYEELKKLEGHTETETFRGPVIDDLVVEIVHRVHRLDPSRMIYIVNLNHDTVENLFNDDLYWRAEPVKFCHGFPTLEQIQTAVQKQLDYLHDVPESKSKVLNIDWDPNVPDFDS</sequence>
<protein>
    <submittedName>
        <fullName evidence="1">Uncharacterized protein</fullName>
    </submittedName>
</protein>
<accession>A0AAE3JFA8</accession>
<dbReference type="RefSeq" id="WP_308453800.1">
    <property type="nucleotide sequence ID" value="NZ_JAJEQR010000026.1"/>
</dbReference>
<dbReference type="Proteomes" id="UP001198182">
    <property type="component" value="Unassembled WGS sequence"/>
</dbReference>
<comment type="caution">
    <text evidence="1">The sequence shown here is derived from an EMBL/GenBank/DDBJ whole genome shotgun (WGS) entry which is preliminary data.</text>
</comment>
<evidence type="ECO:0000313" key="2">
    <source>
        <dbReference type="Proteomes" id="UP001198182"/>
    </source>
</evidence>
<dbReference type="AlphaFoldDB" id="A0AAE3JFA8"/>
<dbReference type="EMBL" id="JAJEQR010000026">
    <property type="protein sequence ID" value="MCC2231280.1"/>
    <property type="molecule type" value="Genomic_DNA"/>
</dbReference>
<gene>
    <name evidence="1" type="ORF">LKD81_09780</name>
</gene>
<proteinExistence type="predicted"/>
<reference evidence="1" key="1">
    <citation type="submission" date="2021-10" db="EMBL/GenBank/DDBJ databases">
        <title>Anaerobic single-cell dispensing facilitates the cultivation of human gut bacteria.</title>
        <authorList>
            <person name="Afrizal A."/>
        </authorList>
    </citation>
    <scope>NUCLEOTIDE SEQUENCE</scope>
    <source>
        <strain evidence="1">CLA-AA-H215</strain>
    </source>
</reference>
<name>A0AAE3JFA8_9FIRM</name>
<evidence type="ECO:0000313" key="1">
    <source>
        <dbReference type="EMBL" id="MCC2231280.1"/>
    </source>
</evidence>
<organism evidence="1 2">
    <name type="scientific">Hominifimenecus microfluidus</name>
    <dbReference type="NCBI Taxonomy" id="2885348"/>
    <lineage>
        <taxon>Bacteria</taxon>
        <taxon>Bacillati</taxon>
        <taxon>Bacillota</taxon>
        <taxon>Clostridia</taxon>
        <taxon>Lachnospirales</taxon>
        <taxon>Lachnospiraceae</taxon>
        <taxon>Hominifimenecus</taxon>
    </lineage>
</organism>
<keyword evidence="2" id="KW-1185">Reference proteome</keyword>